<accession>A0A1G7YME1</accession>
<comment type="similarity">
    <text evidence="1 3">Belongs to the short-chain dehydrogenases/reductases (SDR) family.</text>
</comment>
<dbReference type="PANTHER" id="PTHR44196">
    <property type="entry name" value="DEHYDROGENASE/REDUCTASE SDR FAMILY MEMBER 7B"/>
    <property type="match status" value="1"/>
</dbReference>
<dbReference type="EMBL" id="FNDE01000007">
    <property type="protein sequence ID" value="SDG97673.1"/>
    <property type="molecule type" value="Genomic_DNA"/>
</dbReference>
<reference evidence="5 6" key="1">
    <citation type="submission" date="2016-10" db="EMBL/GenBank/DDBJ databases">
        <authorList>
            <person name="de Groot N.N."/>
        </authorList>
    </citation>
    <scope>NUCLEOTIDE SEQUENCE [LARGE SCALE GENOMIC DNA]</scope>
    <source>
        <strain evidence="5 6">L 420-91</strain>
    </source>
</reference>
<dbReference type="FunFam" id="3.40.50.720:FF:000047">
    <property type="entry name" value="NADP-dependent L-serine/L-allo-threonine dehydrogenase"/>
    <property type="match status" value="1"/>
</dbReference>
<name>A0A1G7YME1_ANETH</name>
<evidence type="ECO:0000256" key="1">
    <source>
        <dbReference type="ARBA" id="ARBA00006484"/>
    </source>
</evidence>
<dbReference type="PANTHER" id="PTHR44196:SF1">
    <property type="entry name" value="DEHYDROGENASE_REDUCTASE SDR FAMILY MEMBER 7B"/>
    <property type="match status" value="1"/>
</dbReference>
<dbReference type="InterPro" id="IPR020904">
    <property type="entry name" value="Sc_DH/Rdtase_CS"/>
</dbReference>
<dbReference type="SUPFAM" id="SSF51735">
    <property type="entry name" value="NAD(P)-binding Rossmann-fold domains"/>
    <property type="match status" value="1"/>
</dbReference>
<dbReference type="Proteomes" id="UP000198956">
    <property type="component" value="Unassembled WGS sequence"/>
</dbReference>
<dbReference type="RefSeq" id="WP_057899530.1">
    <property type="nucleotide sequence ID" value="NZ_CP080764.1"/>
</dbReference>
<keyword evidence="7" id="KW-1185">Reference proteome</keyword>
<organism evidence="5 6">
    <name type="scientific">Aneurinibacillus thermoaerophilus</name>
    <dbReference type="NCBI Taxonomy" id="143495"/>
    <lineage>
        <taxon>Bacteria</taxon>
        <taxon>Bacillati</taxon>
        <taxon>Bacillota</taxon>
        <taxon>Bacilli</taxon>
        <taxon>Bacillales</taxon>
        <taxon>Paenibacillaceae</taxon>
        <taxon>Aneurinibacillus group</taxon>
        <taxon>Aneurinibacillus</taxon>
    </lineage>
</organism>
<dbReference type="OrthoDB" id="9793345at2"/>
<dbReference type="AlphaFoldDB" id="A0A1G7YME1"/>
<dbReference type="PRINTS" id="PR00080">
    <property type="entry name" value="SDRFAMILY"/>
</dbReference>
<evidence type="ECO:0000256" key="2">
    <source>
        <dbReference type="ARBA" id="ARBA00023002"/>
    </source>
</evidence>
<evidence type="ECO:0000313" key="7">
    <source>
        <dbReference type="Proteomes" id="UP000826616"/>
    </source>
</evidence>
<dbReference type="GO" id="GO:0016020">
    <property type="term" value="C:membrane"/>
    <property type="evidence" value="ECO:0007669"/>
    <property type="project" value="TreeGrafter"/>
</dbReference>
<dbReference type="Gene3D" id="3.40.50.720">
    <property type="entry name" value="NAD(P)-binding Rossmann-like Domain"/>
    <property type="match status" value="1"/>
</dbReference>
<keyword evidence="2" id="KW-0560">Oxidoreductase</keyword>
<dbReference type="PIRSF" id="PIRSF000126">
    <property type="entry name" value="11-beta-HSD1"/>
    <property type="match status" value="1"/>
</dbReference>
<dbReference type="PROSITE" id="PS00061">
    <property type="entry name" value="ADH_SHORT"/>
    <property type="match status" value="1"/>
</dbReference>
<reference evidence="4 7" key="2">
    <citation type="submission" date="2021-08" db="EMBL/GenBank/DDBJ databases">
        <title>Complete genome sequence of the strain Aneurinibacillus thermoaerophilus CCM 8960.</title>
        <authorList>
            <person name="Musilova J."/>
            <person name="Kourilova X."/>
            <person name="Pernicova I."/>
            <person name="Bezdicek M."/>
            <person name="Lengerova M."/>
            <person name="Obruca S."/>
            <person name="Sedlar K."/>
        </authorList>
    </citation>
    <scope>NUCLEOTIDE SEQUENCE [LARGE SCALE GENOMIC DNA]</scope>
    <source>
        <strain evidence="4 7">CCM 8960</strain>
    </source>
</reference>
<dbReference type="PRINTS" id="PR00081">
    <property type="entry name" value="GDHRDH"/>
</dbReference>
<dbReference type="InterPro" id="IPR002347">
    <property type="entry name" value="SDR_fam"/>
</dbReference>
<evidence type="ECO:0000313" key="6">
    <source>
        <dbReference type="Proteomes" id="UP000198956"/>
    </source>
</evidence>
<dbReference type="Pfam" id="PF00106">
    <property type="entry name" value="adh_short"/>
    <property type="match status" value="1"/>
</dbReference>
<dbReference type="Proteomes" id="UP000826616">
    <property type="component" value="Chromosome"/>
</dbReference>
<evidence type="ECO:0000313" key="5">
    <source>
        <dbReference type="EMBL" id="SDG97673.1"/>
    </source>
</evidence>
<evidence type="ECO:0000313" key="4">
    <source>
        <dbReference type="EMBL" id="QYY43629.1"/>
    </source>
</evidence>
<dbReference type="InterPro" id="IPR036291">
    <property type="entry name" value="NAD(P)-bd_dom_sf"/>
</dbReference>
<sequence>MTTKNKKVIVITGASSGIGKATAILAAESGMTPVLLARSVDTLRALADNLQHSAPDVGYYRLDVTKDRQIVDIVQKIICRYGKIDIWVNNAGFGIFAPFSEAKLEDIANMMDVNYLGTVRCTKAVLPHMLGQKSGHIINVASVAGKLATPKSSGYTASKFAVVGFTESLRQELKGSGVSISLVNPGPVQTPFFERADQSGEYRRSVEAFMLPPETVAKSVLRTIHNRKAEAIIPRYMRIGVILFHLFPRFFDRVIAPRLNKK</sequence>
<dbReference type="NCBIfam" id="NF004825">
    <property type="entry name" value="PRK06181.1"/>
    <property type="match status" value="1"/>
</dbReference>
<dbReference type="GO" id="GO:0016616">
    <property type="term" value="F:oxidoreductase activity, acting on the CH-OH group of donors, NAD or NADP as acceptor"/>
    <property type="evidence" value="ECO:0007669"/>
    <property type="project" value="UniProtKB-ARBA"/>
</dbReference>
<protein>
    <submittedName>
        <fullName evidence="4">SDR family oxidoreductase</fullName>
    </submittedName>
</protein>
<dbReference type="EMBL" id="CP080764">
    <property type="protein sequence ID" value="QYY43629.1"/>
    <property type="molecule type" value="Genomic_DNA"/>
</dbReference>
<dbReference type="GeneID" id="97140766"/>
<evidence type="ECO:0000256" key="3">
    <source>
        <dbReference type="RuleBase" id="RU000363"/>
    </source>
</evidence>
<gene>
    <name evidence="4" type="ORF">K3F53_05240</name>
    <name evidence="5" type="ORF">SAMN04489735_100764</name>
</gene>
<proteinExistence type="inferred from homology"/>